<protein>
    <submittedName>
        <fullName evidence="4">Uncharacterized protein</fullName>
    </submittedName>
</protein>
<evidence type="ECO:0000313" key="2">
    <source>
        <dbReference type="EMBL" id="VFR80407.1"/>
    </source>
</evidence>
<dbReference type="EMBL" id="CAADHY010000009">
    <property type="protein sequence ID" value="VFR17310.1"/>
    <property type="molecule type" value="Genomic_DNA"/>
</dbReference>
<dbReference type="EMBL" id="CAADIK010000049">
    <property type="protein sequence ID" value="VFR80407.1"/>
    <property type="molecule type" value="Genomic_DNA"/>
</dbReference>
<accession>A0A484YFS1</accession>
<dbReference type="AlphaFoldDB" id="A0A484YFS1"/>
<dbReference type="EMBL" id="CAADIP010000014">
    <property type="protein sequence ID" value="VFR84002.1"/>
    <property type="molecule type" value="Genomic_DNA"/>
</dbReference>
<gene>
    <name evidence="1" type="ORF">AMP9_0168</name>
    <name evidence="2" type="ORF">BRI9_0156</name>
    <name evidence="3" type="ORF">IVO3_0156</name>
    <name evidence="4" type="ORF">RAN7_0156</name>
</gene>
<name>A0A484YFS1_9ZZZZ</name>
<proteinExistence type="predicted"/>
<evidence type="ECO:0000313" key="4">
    <source>
        <dbReference type="EMBL" id="VFS34637.1"/>
    </source>
</evidence>
<sequence length="79" mass="8032">MARPPARRMAATVRATRGWPGASLKTTAAPWAASALAALAPALWEAPVTSTLRGSILCMSVSGSRNGASVSRARLAALS</sequence>
<evidence type="ECO:0000313" key="3">
    <source>
        <dbReference type="EMBL" id="VFR84002.1"/>
    </source>
</evidence>
<reference evidence="4" key="1">
    <citation type="submission" date="2019-03" db="EMBL/GenBank/DDBJ databases">
        <authorList>
            <person name="Danneels B."/>
        </authorList>
    </citation>
    <scope>NUCLEOTIDE SEQUENCE</scope>
</reference>
<organism evidence="4">
    <name type="scientific">plant metagenome</name>
    <dbReference type="NCBI Taxonomy" id="1297885"/>
    <lineage>
        <taxon>unclassified sequences</taxon>
        <taxon>metagenomes</taxon>
        <taxon>organismal metagenomes</taxon>
    </lineage>
</organism>
<dbReference type="EMBL" id="CAADIZ010000075">
    <property type="protein sequence ID" value="VFS34637.1"/>
    <property type="molecule type" value="Genomic_DNA"/>
</dbReference>
<evidence type="ECO:0000313" key="1">
    <source>
        <dbReference type="EMBL" id="VFR17310.1"/>
    </source>
</evidence>